<proteinExistence type="predicted"/>
<feature type="signal peptide" evidence="1">
    <location>
        <begin position="1"/>
        <end position="26"/>
    </location>
</feature>
<evidence type="ECO:0000256" key="1">
    <source>
        <dbReference type="SAM" id="SignalP"/>
    </source>
</evidence>
<dbReference type="EMBL" id="CP012672">
    <property type="protein sequence ID" value="AUX28061.1"/>
    <property type="molecule type" value="Genomic_DNA"/>
</dbReference>
<dbReference type="RefSeq" id="WP_129572479.1">
    <property type="nucleotide sequence ID" value="NZ_CP012672.1"/>
</dbReference>
<sequence length="378" mass="41236">MQTFLRFARAIAAAALLCAVAAPAEAQVLGPAPEGCTDEVLPSRARIRLCIPRRGWNGDLLVWAHGYVSPLQPLDFYSFSFPEGFNPQEAALSRGFAFATTSYRRNGLAILPGVEDVRQLVEAFRARALPAHTYLFGVSEGGLVTTLSLERYPELYSGGLAMCGPIGSFREQLNYFGDFRALFDYFFPGVIPGSAIEIPPEVIAGWFTVYLPRVQAAIAANPGAAKQLVRTAKAAFDPGDPETIATTIVSVLEFNIFATNDAVEQLGGNPYDNRGRLYVGSHNDLLLNLRVERFAASPRALRNVAEHETTGDVSLPLVTLHTTLDPIVPYWHEPLYLLKVDTSDRGVVVPIPVHRYGHCALTNEEILGSLKLLLALGR</sequence>
<dbReference type="Gene3D" id="3.40.50.1820">
    <property type="entry name" value="alpha/beta hydrolase"/>
    <property type="match status" value="1"/>
</dbReference>
<dbReference type="AlphaFoldDB" id="A0A4P2QF22"/>
<organism evidence="2 3">
    <name type="scientific">Sorangium cellulosum</name>
    <name type="common">Polyangium cellulosum</name>
    <dbReference type="NCBI Taxonomy" id="56"/>
    <lineage>
        <taxon>Bacteria</taxon>
        <taxon>Pseudomonadati</taxon>
        <taxon>Myxococcota</taxon>
        <taxon>Polyangia</taxon>
        <taxon>Polyangiales</taxon>
        <taxon>Polyangiaceae</taxon>
        <taxon>Sorangium</taxon>
    </lineage>
</organism>
<gene>
    <name evidence="2" type="ORF">SOCE836_001290</name>
</gene>
<dbReference type="SUPFAM" id="SSF53474">
    <property type="entry name" value="alpha/beta-Hydrolases"/>
    <property type="match status" value="1"/>
</dbReference>
<evidence type="ECO:0000313" key="3">
    <source>
        <dbReference type="Proteomes" id="UP000295497"/>
    </source>
</evidence>
<evidence type="ECO:0008006" key="4">
    <source>
        <dbReference type="Google" id="ProtNLM"/>
    </source>
</evidence>
<name>A0A4P2QF22_SORCE</name>
<accession>A0A4P2QF22</accession>
<dbReference type="InterPro" id="IPR029058">
    <property type="entry name" value="AB_hydrolase_fold"/>
</dbReference>
<reference evidence="2 3" key="1">
    <citation type="submission" date="2015-09" db="EMBL/GenBank/DDBJ databases">
        <title>Sorangium comparison.</title>
        <authorList>
            <person name="Zaburannyi N."/>
            <person name="Bunk B."/>
            <person name="Overmann J."/>
            <person name="Mueller R."/>
        </authorList>
    </citation>
    <scope>NUCLEOTIDE SEQUENCE [LARGE SCALE GENOMIC DNA]</scope>
    <source>
        <strain evidence="2 3">So ce836</strain>
    </source>
</reference>
<dbReference type="Proteomes" id="UP000295497">
    <property type="component" value="Chromosome"/>
</dbReference>
<protein>
    <recommendedName>
        <fullName evidence="4">Serine aminopeptidase S33 domain-containing protein</fullName>
    </recommendedName>
</protein>
<feature type="chain" id="PRO_5020384761" description="Serine aminopeptidase S33 domain-containing protein" evidence="1">
    <location>
        <begin position="27"/>
        <end position="378"/>
    </location>
</feature>
<evidence type="ECO:0000313" key="2">
    <source>
        <dbReference type="EMBL" id="AUX28061.1"/>
    </source>
</evidence>
<keyword evidence="1" id="KW-0732">Signal</keyword>